<dbReference type="Proteomes" id="UP000184148">
    <property type="component" value="Unassembled WGS sequence"/>
</dbReference>
<dbReference type="EMBL" id="FQUY01000033">
    <property type="protein sequence ID" value="SHF54665.1"/>
    <property type="molecule type" value="Genomic_DNA"/>
</dbReference>
<accession>A0A1M5CIQ9</accession>
<name>A0A1M5CIQ9_9FIRM</name>
<protein>
    <recommendedName>
        <fullName evidence="5">TIGR00299 family protein</fullName>
    </recommendedName>
</protein>
<gene>
    <name evidence="3" type="ORF">SAMN02745133_02940</name>
</gene>
<evidence type="ECO:0000256" key="2">
    <source>
        <dbReference type="ARBA" id="ARBA00023239"/>
    </source>
</evidence>
<keyword evidence="4" id="KW-1185">Reference proteome</keyword>
<sequence length="257" mass="27723">MAIIYFDCFSGISGDMINGALLDAGLPFEVLEQEIVKLNLADCHIKAERVVRRGVSATKFTVETHDHHPHRHLKDIQQIIENSGLEDQVKKTVLEIFTRLAGAEGKIHGVSPEKIHFHEVGAVDAIIDIVGAVAGLHKLGITRVVASPLNVGAGWTKCMHGKIPVPSPATLELLQGVTVYSSGTSLELVTPTGAAIITTICREFGHLPPMIPKAVGYGAGSADPPIPNLLRVIIGKENCYETGKSNCKKHQHNEHKH</sequence>
<keyword evidence="2" id="KW-0456">Lyase</keyword>
<dbReference type="Pfam" id="PF01969">
    <property type="entry name" value="Ni_insertion"/>
    <property type="match status" value="1"/>
</dbReference>
<dbReference type="RefSeq" id="WP_073240109.1">
    <property type="nucleotide sequence ID" value="NZ_FQUY01000033.1"/>
</dbReference>
<organism evidence="3 4">
    <name type="scientific">Desulforamulus putei DSM 12395</name>
    <dbReference type="NCBI Taxonomy" id="1121429"/>
    <lineage>
        <taxon>Bacteria</taxon>
        <taxon>Bacillati</taxon>
        <taxon>Bacillota</taxon>
        <taxon>Clostridia</taxon>
        <taxon>Eubacteriales</taxon>
        <taxon>Peptococcaceae</taxon>
        <taxon>Desulforamulus</taxon>
    </lineage>
</organism>
<dbReference type="STRING" id="1121429.SAMN02745133_02940"/>
<reference evidence="4" key="1">
    <citation type="submission" date="2016-11" db="EMBL/GenBank/DDBJ databases">
        <authorList>
            <person name="Varghese N."/>
            <person name="Submissions S."/>
        </authorList>
    </citation>
    <scope>NUCLEOTIDE SEQUENCE [LARGE SCALE GENOMIC DNA]</scope>
    <source>
        <strain evidence="4">DSM 12395</strain>
    </source>
</reference>
<dbReference type="AlphaFoldDB" id="A0A1M5CIQ9"/>
<proteinExistence type="predicted"/>
<evidence type="ECO:0000256" key="1">
    <source>
        <dbReference type="ARBA" id="ARBA00022596"/>
    </source>
</evidence>
<evidence type="ECO:0000313" key="4">
    <source>
        <dbReference type="Proteomes" id="UP000184148"/>
    </source>
</evidence>
<evidence type="ECO:0000313" key="3">
    <source>
        <dbReference type="EMBL" id="SHF54665.1"/>
    </source>
</evidence>
<dbReference type="InterPro" id="IPR002822">
    <property type="entry name" value="Ni_insertion"/>
</dbReference>
<dbReference type="GO" id="GO:0016829">
    <property type="term" value="F:lyase activity"/>
    <property type="evidence" value="ECO:0007669"/>
    <property type="project" value="UniProtKB-KW"/>
</dbReference>
<dbReference type="OrthoDB" id="9765625at2"/>
<evidence type="ECO:0008006" key="5">
    <source>
        <dbReference type="Google" id="ProtNLM"/>
    </source>
</evidence>
<dbReference type="NCBIfam" id="TIGR00299">
    <property type="entry name" value="nickel pincer cofactor biosynthesis protein LarC"/>
    <property type="match status" value="1"/>
</dbReference>
<dbReference type="PANTHER" id="PTHR36566">
    <property type="entry name" value="NICKEL INSERTION PROTEIN-RELATED"/>
    <property type="match status" value="1"/>
</dbReference>
<keyword evidence="1" id="KW-0533">Nickel</keyword>
<dbReference type="PANTHER" id="PTHR36566:SF1">
    <property type="entry name" value="PYRIDINIUM-3,5-BISTHIOCARBOXYLIC ACID MONONUCLEOTIDE NICKEL INSERTION PROTEIN"/>
    <property type="match status" value="1"/>
</dbReference>